<dbReference type="Bgee" id="ENSXETG00000007038">
    <property type="expression patterns" value="Expressed in skeletal muscle tissue and 10 other cell types or tissues"/>
</dbReference>
<feature type="compositionally biased region" description="Basic and acidic residues" evidence="10">
    <location>
        <begin position="392"/>
        <end position="402"/>
    </location>
</feature>
<dbReference type="Ensembl" id="ENSXETT00000060512">
    <property type="protein sequence ID" value="ENSXETP00000059290"/>
    <property type="gene ID" value="ENSXETG00000007038"/>
</dbReference>
<evidence type="ECO:0000256" key="7">
    <source>
        <dbReference type="ARBA" id="ARBA00023159"/>
    </source>
</evidence>
<evidence type="ECO:0000256" key="5">
    <source>
        <dbReference type="ARBA" id="ARBA00023015"/>
    </source>
</evidence>
<evidence type="ECO:0000256" key="9">
    <source>
        <dbReference type="ARBA" id="ARBA00023242"/>
    </source>
</evidence>
<feature type="compositionally biased region" description="Polar residues" evidence="10">
    <location>
        <begin position="354"/>
        <end position="368"/>
    </location>
</feature>
<accession>A9JTN7</accession>
<reference evidence="13" key="4">
    <citation type="submission" date="2020-05" db="UniProtKB">
        <authorList>
            <consortium name="Ensembl"/>
        </authorList>
    </citation>
    <scope>IDENTIFICATION</scope>
</reference>
<dbReference type="Pfam" id="PF12347">
    <property type="entry name" value="HJURP_C"/>
    <property type="match status" value="1"/>
</dbReference>
<dbReference type="GO" id="GO:0030154">
    <property type="term" value="P:cell differentiation"/>
    <property type="evidence" value="ECO:0007669"/>
    <property type="project" value="UniProtKB-KW"/>
</dbReference>
<dbReference type="GO" id="GO:0000977">
    <property type="term" value="F:RNA polymerase II transcription regulatory region sequence-specific DNA binding"/>
    <property type="evidence" value="ECO:0007669"/>
    <property type="project" value="InterPro"/>
</dbReference>
<feature type="domain" description="MADS-box" evidence="11">
    <location>
        <begin position="1"/>
        <end position="61"/>
    </location>
</feature>
<dbReference type="PANTHER" id="PTHR11945:SF534">
    <property type="entry name" value="MYOCYTE-SPECIFIC ENHANCER FACTOR 2"/>
    <property type="match status" value="1"/>
</dbReference>
<dbReference type="PROSITE" id="PS50066">
    <property type="entry name" value="MADS_BOX_2"/>
    <property type="match status" value="1"/>
</dbReference>
<keyword evidence="9" id="KW-0539">Nucleus</keyword>
<evidence type="ECO:0000256" key="4">
    <source>
        <dbReference type="ARBA" id="ARBA00022782"/>
    </source>
</evidence>
<name>A9JTN7_XENTR</name>
<keyword evidence="6" id="KW-0238">DNA-binding</keyword>
<dbReference type="Pfam" id="PF00319">
    <property type="entry name" value="SRF-TF"/>
    <property type="match status" value="1"/>
</dbReference>
<dbReference type="ExpressionAtlas" id="A9JTN7">
    <property type="expression patterns" value="baseline"/>
</dbReference>
<dbReference type="GO" id="GO:0045944">
    <property type="term" value="P:positive regulation of transcription by RNA polymerase II"/>
    <property type="evidence" value="ECO:0007669"/>
    <property type="project" value="InterPro"/>
</dbReference>
<dbReference type="GO" id="GO:0046983">
    <property type="term" value="F:protein dimerization activity"/>
    <property type="evidence" value="ECO:0007669"/>
    <property type="project" value="InterPro"/>
</dbReference>
<feature type="compositionally biased region" description="Low complexity" evidence="10">
    <location>
        <begin position="378"/>
        <end position="391"/>
    </location>
</feature>
<evidence type="ECO:0000313" key="14">
    <source>
        <dbReference type="Proteomes" id="UP000008143"/>
    </source>
</evidence>
<dbReference type="CTD" id="4208"/>
<evidence type="ECO:0000256" key="8">
    <source>
        <dbReference type="ARBA" id="ARBA00023163"/>
    </source>
</evidence>
<dbReference type="OrthoDB" id="1898716at2759"/>
<dbReference type="PROSITE" id="PS00350">
    <property type="entry name" value="MADS_BOX_1"/>
    <property type="match status" value="1"/>
</dbReference>
<dbReference type="GO" id="GO:0007507">
    <property type="term" value="P:heart development"/>
    <property type="evidence" value="ECO:0007669"/>
    <property type="project" value="UniProtKB-ARBA"/>
</dbReference>
<reference evidence="15" key="5">
    <citation type="submission" date="2025-04" db="UniProtKB">
        <authorList>
            <consortium name="RefSeq"/>
        </authorList>
    </citation>
    <scope>IDENTIFICATION</scope>
</reference>
<keyword evidence="3" id="KW-0597">Phosphoprotein</keyword>
<dbReference type="RefSeq" id="NP_001106387.1">
    <property type="nucleotide sequence ID" value="NM_001112916.1"/>
</dbReference>
<comment type="subcellular location">
    <subcellularLocation>
        <location evidence="1">Nucleus</location>
    </subcellularLocation>
</comment>
<sequence length="432" mass="46967">MGRKKIQITRIMDERNRQVTFTKRKFGLMKKAYELSVLCDCEIALIIFNSTNKLFQYASTDMDKVLLKYTEYNEPHESRTNSDIVETLRKKGLNGCDSPDPDADDSVGHSPESEDKYRKINEDIDLMISRQRLCAVPPPNFEMPVSIPVSNPNSLAYSNPAVSLGNHNLLPLSHPSLHRNSMSPGVTHRPPSAGNTGGLMGGDLTTGAGTSAGNGYGNHRNSPGLLVSPGNLNKNMQTKSPPPMNLGMNNRKPDLRVLIPPGSKNTMPSVNQRINNSQSAQSLATPVVPVATPTLPGQGMGGYPTAISTTYGTEYSLSSADLSSLSGFNTSALHLGSVTGWQQHHLHNMPHSALSQLGDRTTTPSGYPQHTRHEAGRSPVDSLSSCSSSYDGSDREDHRNDFHSPIGLTRPSPDERESPSVKRMRLSEGWAT</sequence>
<reference evidence="13" key="3">
    <citation type="journal article" date="2010" name="Science">
        <title>The genome of the Western clawed frog Xenopus tropicalis.</title>
        <authorList>
            <person name="Hellsten U."/>
            <person name="Harland R.M."/>
            <person name="Gilchrist M.J."/>
            <person name="Hendrix D."/>
            <person name="Jurka J."/>
            <person name="Kapitonov V."/>
            <person name="Ovcharenko I."/>
            <person name="Putnam N.H."/>
            <person name="Shu S."/>
            <person name="Taher L."/>
            <person name="Blitz I.L."/>
            <person name="Blumberg B."/>
            <person name="Dichmann D.S."/>
            <person name="Dubchak I."/>
            <person name="Amaya E."/>
            <person name="Detter J.C."/>
            <person name="Fletcher R."/>
            <person name="Gerhard D.S."/>
            <person name="Goodstein D."/>
            <person name="Graves T."/>
            <person name="Grigoriev I.V."/>
            <person name="Grimwood J."/>
            <person name="Kawashima T."/>
            <person name="Lindquist E."/>
            <person name="Lucas S.M."/>
            <person name="Mead P.E."/>
            <person name="Mitros T."/>
            <person name="Ogino H."/>
            <person name="Ohta Y."/>
            <person name="Poliakov A.V."/>
            <person name="Pollet N."/>
            <person name="Robert J."/>
            <person name="Salamov A."/>
            <person name="Sater A.K."/>
            <person name="Schmutz J."/>
            <person name="Terry A."/>
            <person name="Vize P.D."/>
            <person name="Warren W.C."/>
            <person name="Wells D."/>
            <person name="Wills A."/>
            <person name="Wilson R.K."/>
            <person name="Zimmerman L.B."/>
            <person name="Zorn A.M."/>
            <person name="Grainger R."/>
            <person name="Grammer T."/>
            <person name="Khokha M.K."/>
            <person name="Richardson P.M."/>
            <person name="Rokhsar D.S."/>
        </authorList>
    </citation>
    <scope>NUCLEOTIDE SEQUENCE [LARGE SCALE GENOMIC DNA]</scope>
    <source>
        <strain evidence="13">Nigerian</strain>
    </source>
</reference>
<dbReference type="PRINTS" id="PR00404">
    <property type="entry name" value="MADSDOMAIN"/>
</dbReference>
<dbReference type="GO" id="GO:0005634">
    <property type="term" value="C:nucleus"/>
    <property type="evidence" value="ECO:0007669"/>
    <property type="project" value="UniProtKB-SubCell"/>
</dbReference>
<dbReference type="AGR" id="Xenbase:XB-GENE-486958"/>
<dbReference type="GO" id="GO:0000981">
    <property type="term" value="F:DNA-binding transcription factor activity, RNA polymerase II-specific"/>
    <property type="evidence" value="ECO:0007669"/>
    <property type="project" value="UniProtKB-ARBA"/>
</dbReference>
<evidence type="ECO:0000256" key="10">
    <source>
        <dbReference type="SAM" id="MobiDB-lite"/>
    </source>
</evidence>
<evidence type="ECO:0000313" key="12">
    <source>
        <dbReference type="EMBL" id="AAI55417.1"/>
    </source>
</evidence>
<feature type="region of interest" description="Disordered" evidence="10">
    <location>
        <begin position="354"/>
        <end position="432"/>
    </location>
</feature>
<reference evidence="12" key="2">
    <citation type="submission" date="2007-11" db="EMBL/GenBank/DDBJ databases">
        <authorList>
            <consortium name="NIH - Xenopus Gene Collection (XGC) project"/>
        </authorList>
    </citation>
    <scope>NUCLEOTIDE SEQUENCE [LARGE SCALE MRNA]</scope>
    <source>
        <strain evidence="12">N6</strain>
        <tissue evidence="12">Skeletal muscle</tissue>
    </source>
</reference>
<dbReference type="KEGG" id="xtr:100127198"/>
<evidence type="ECO:0000259" key="11">
    <source>
        <dbReference type="PROSITE" id="PS50066"/>
    </source>
</evidence>
<keyword evidence="4" id="KW-0221">Differentiation</keyword>
<dbReference type="GeneTree" id="ENSGT00940000157492"/>
<dbReference type="CDD" id="cd00265">
    <property type="entry name" value="MADS_MEF2_like"/>
    <property type="match status" value="1"/>
</dbReference>
<dbReference type="Gene3D" id="3.40.1810.10">
    <property type="entry name" value="Transcription factor, MADS-box"/>
    <property type="match status" value="1"/>
</dbReference>
<dbReference type="InterPro" id="IPR033896">
    <property type="entry name" value="MEF2-like_N"/>
</dbReference>
<keyword evidence="8" id="KW-0804">Transcription</keyword>
<dbReference type="InterPro" id="IPR022102">
    <property type="entry name" value="HJURP_C"/>
</dbReference>
<dbReference type="Xenbase" id="XB-GENE-486958">
    <property type="gene designation" value="mef2c"/>
</dbReference>
<evidence type="ECO:0000256" key="2">
    <source>
        <dbReference type="ARBA" id="ARBA00022473"/>
    </source>
</evidence>
<evidence type="ECO:0000256" key="6">
    <source>
        <dbReference type="ARBA" id="ARBA00023125"/>
    </source>
</evidence>
<evidence type="ECO:0000256" key="3">
    <source>
        <dbReference type="ARBA" id="ARBA00022553"/>
    </source>
</evidence>
<keyword evidence="2" id="KW-0217">Developmental protein</keyword>
<dbReference type="Proteomes" id="UP000008143">
    <property type="component" value="Chromosome 1"/>
</dbReference>
<evidence type="ECO:0000313" key="16">
    <source>
        <dbReference type="Xenbase" id="XB-GENE-486958"/>
    </source>
</evidence>
<dbReference type="HOGENOM" id="CLU_022902_4_0_1"/>
<dbReference type="InterPro" id="IPR036879">
    <property type="entry name" value="TF_MADSbox_sf"/>
</dbReference>
<dbReference type="GeneID" id="100127198"/>
<feature type="region of interest" description="Disordered" evidence="10">
    <location>
        <begin position="91"/>
        <end position="118"/>
    </location>
</feature>
<organism evidence="12">
    <name type="scientific">Xenopus tropicalis</name>
    <name type="common">Western clawed frog</name>
    <name type="synonym">Silurana tropicalis</name>
    <dbReference type="NCBI Taxonomy" id="8364"/>
    <lineage>
        <taxon>Eukaryota</taxon>
        <taxon>Metazoa</taxon>
        <taxon>Chordata</taxon>
        <taxon>Craniata</taxon>
        <taxon>Vertebrata</taxon>
        <taxon>Euteleostomi</taxon>
        <taxon>Amphibia</taxon>
        <taxon>Batrachia</taxon>
        <taxon>Anura</taxon>
        <taxon>Pipoidea</taxon>
        <taxon>Pipidae</taxon>
        <taxon>Xenopodinae</taxon>
        <taxon>Xenopus</taxon>
        <taxon>Silurana</taxon>
    </lineage>
</organism>
<keyword evidence="7" id="KW-0010">Activator</keyword>
<reference evidence="15" key="1">
    <citation type="journal article" date="2002" name="Dev. Dyn.">
        <title>Genetic and genomic tools for Xenopus research: The NIH Xenopus initiative.</title>
        <authorList>
            <person name="Klein S.L."/>
            <person name="Strausberg R.L."/>
            <person name="Wagner L."/>
            <person name="Pontius J."/>
            <person name="Clifton S.W."/>
            <person name="Richardson P."/>
        </authorList>
    </citation>
    <scope>NUCLEOTIDE SEQUENCE</scope>
</reference>
<dbReference type="PANTHER" id="PTHR11945">
    <property type="entry name" value="MADS BOX PROTEIN"/>
    <property type="match status" value="1"/>
</dbReference>
<dbReference type="SMART" id="SM00432">
    <property type="entry name" value="MADS"/>
    <property type="match status" value="1"/>
</dbReference>
<keyword evidence="14" id="KW-1185">Reference proteome</keyword>
<dbReference type="EMBL" id="BC155416">
    <property type="protein sequence ID" value="AAI55417.1"/>
    <property type="molecule type" value="mRNA"/>
</dbReference>
<proteinExistence type="evidence at transcript level"/>
<dbReference type="InterPro" id="IPR002100">
    <property type="entry name" value="TF_MADSbox"/>
</dbReference>
<dbReference type="FunFam" id="3.40.1810.10:FF:000001">
    <property type="entry name" value="Myocyte-specific enhancer factor 2A homolog"/>
    <property type="match status" value="1"/>
</dbReference>
<evidence type="ECO:0000313" key="15">
    <source>
        <dbReference type="RefSeq" id="NP_001106387.1"/>
    </source>
</evidence>
<dbReference type="SUPFAM" id="SSF55455">
    <property type="entry name" value="SRF-like"/>
    <property type="match status" value="1"/>
</dbReference>
<gene>
    <name evidence="12 13 15 16" type="primary">mef2c</name>
    <name evidence="15" type="synonym">XMEF2C</name>
</gene>
<protein>
    <submittedName>
        <fullName evidence="13">MADS box transcription enhancer factor 2, polypeptide C (myocyte enhancer factor 2C)</fullName>
    </submittedName>
    <submittedName>
        <fullName evidence="12">Mef2c protein</fullName>
    </submittedName>
    <submittedName>
        <fullName evidence="15">Myocyte-specific enhancer factor 2C</fullName>
    </submittedName>
</protein>
<keyword evidence="5" id="KW-0805">Transcription regulation</keyword>
<evidence type="ECO:0000256" key="1">
    <source>
        <dbReference type="ARBA" id="ARBA00004123"/>
    </source>
</evidence>
<evidence type="ECO:0000313" key="13">
    <source>
        <dbReference type="Ensembl" id="ENSXETP00000059290"/>
    </source>
</evidence>
<dbReference type="AlphaFoldDB" id="A9JTN7"/>